<feature type="region of interest" description="Disordered" evidence="7">
    <location>
        <begin position="86"/>
        <end position="121"/>
    </location>
</feature>
<feature type="compositionally biased region" description="Basic and acidic residues" evidence="7">
    <location>
        <begin position="86"/>
        <end position="98"/>
    </location>
</feature>
<organism evidence="10 11">
    <name type="scientific">Polarella glacialis</name>
    <name type="common">Dinoflagellate</name>
    <dbReference type="NCBI Taxonomy" id="89957"/>
    <lineage>
        <taxon>Eukaryota</taxon>
        <taxon>Sar</taxon>
        <taxon>Alveolata</taxon>
        <taxon>Dinophyceae</taxon>
        <taxon>Suessiales</taxon>
        <taxon>Suessiaceae</taxon>
        <taxon>Polarella</taxon>
    </lineage>
</organism>
<dbReference type="PROSITE" id="PS50174">
    <property type="entry name" value="G_PATCH"/>
    <property type="match status" value="1"/>
</dbReference>
<dbReference type="AlphaFoldDB" id="A0A813JKC9"/>
<evidence type="ECO:0008006" key="12">
    <source>
        <dbReference type="Google" id="ProtNLM"/>
    </source>
</evidence>
<gene>
    <name evidence="10" type="ORF">PGLA2088_LOCUS23611</name>
</gene>
<dbReference type="EMBL" id="CAJNNW010026222">
    <property type="protein sequence ID" value="CAE8683760.1"/>
    <property type="molecule type" value="Genomic_DNA"/>
</dbReference>
<dbReference type="InterPro" id="IPR035979">
    <property type="entry name" value="RBD_domain_sf"/>
</dbReference>
<protein>
    <recommendedName>
        <fullName evidence="12">G-patch domain-containing protein</fullName>
    </recommendedName>
</protein>
<evidence type="ECO:0000313" key="10">
    <source>
        <dbReference type="EMBL" id="CAE8683760.1"/>
    </source>
</evidence>
<dbReference type="SMART" id="SM00443">
    <property type="entry name" value="G_patch"/>
    <property type="match status" value="1"/>
</dbReference>
<dbReference type="SMART" id="SM00361">
    <property type="entry name" value="RRM_1"/>
    <property type="match status" value="1"/>
</dbReference>
<dbReference type="GO" id="GO:0045292">
    <property type="term" value="P:mRNA cis splicing, via spliceosome"/>
    <property type="evidence" value="ECO:0007669"/>
    <property type="project" value="InterPro"/>
</dbReference>
<keyword evidence="4" id="KW-0508">mRNA splicing</keyword>
<dbReference type="GO" id="GO:0071011">
    <property type="term" value="C:precatalytic spliceosome"/>
    <property type="evidence" value="ECO:0007669"/>
    <property type="project" value="TreeGrafter"/>
</dbReference>
<dbReference type="GO" id="GO:0003723">
    <property type="term" value="F:RNA binding"/>
    <property type="evidence" value="ECO:0007669"/>
    <property type="project" value="UniProtKB-UniRule"/>
</dbReference>
<keyword evidence="5" id="KW-0539">Nucleus</keyword>
<reference evidence="10" key="1">
    <citation type="submission" date="2021-02" db="EMBL/GenBank/DDBJ databases">
        <authorList>
            <person name="Dougan E. K."/>
            <person name="Rhodes N."/>
            <person name="Thang M."/>
            <person name="Chan C."/>
        </authorList>
    </citation>
    <scope>NUCLEOTIDE SEQUENCE</scope>
</reference>
<feature type="domain" description="RRM" evidence="8">
    <location>
        <begin position="121"/>
        <end position="205"/>
    </location>
</feature>
<feature type="region of interest" description="Disordered" evidence="7">
    <location>
        <begin position="17"/>
        <end position="51"/>
    </location>
</feature>
<dbReference type="InterPro" id="IPR040052">
    <property type="entry name" value="RBM17"/>
</dbReference>
<dbReference type="Gene3D" id="3.30.70.330">
    <property type="match status" value="1"/>
</dbReference>
<dbReference type="FunFam" id="3.30.70.330:FF:000382">
    <property type="entry name" value="G-patch domain-containing protein"/>
    <property type="match status" value="1"/>
</dbReference>
<evidence type="ECO:0000256" key="6">
    <source>
        <dbReference type="PROSITE-ProRule" id="PRU00176"/>
    </source>
</evidence>
<dbReference type="InterPro" id="IPR000504">
    <property type="entry name" value="RRM_dom"/>
</dbReference>
<name>A0A813JKC9_POLGL</name>
<sequence>EYDPAKPNDYDEFCRRRMRQKAEEEMERRRQEMVARQQERAKPPEPQEDDFATKMMKKMGWKDGTGLGKEGQGMATPLVMQKTDQRAGKIVEGQKREAAQQPAAQPEAKQMRAAPARPPTRVLLLNNMVGKGEVDEDLEEETGEEAGKYGKLVRCTIKELKELPDDQAVRIFLQYEQVEAATKAFADMNGRYFGGRVVKARFYDEEVFAKGDLERND</sequence>
<keyword evidence="3 6" id="KW-0694">RNA-binding</keyword>
<feature type="compositionally biased region" description="Basic and acidic residues" evidence="7">
    <location>
        <begin position="17"/>
        <end position="45"/>
    </location>
</feature>
<feature type="domain" description="G-patch" evidence="9">
    <location>
        <begin position="48"/>
        <end position="94"/>
    </location>
</feature>
<dbReference type="Pfam" id="PF00076">
    <property type="entry name" value="RRM_1"/>
    <property type="match status" value="1"/>
</dbReference>
<dbReference type="PANTHER" id="PTHR13288:SF8">
    <property type="entry name" value="SPLICING FACTOR 45"/>
    <property type="match status" value="1"/>
</dbReference>
<feature type="compositionally biased region" description="Low complexity" evidence="7">
    <location>
        <begin position="99"/>
        <end position="108"/>
    </location>
</feature>
<feature type="non-terminal residue" evidence="10">
    <location>
        <position position="217"/>
    </location>
</feature>
<comment type="subcellular location">
    <subcellularLocation>
        <location evidence="1">Nucleus</location>
    </subcellularLocation>
</comment>
<evidence type="ECO:0000256" key="5">
    <source>
        <dbReference type="ARBA" id="ARBA00023242"/>
    </source>
</evidence>
<evidence type="ECO:0000256" key="4">
    <source>
        <dbReference type="ARBA" id="ARBA00023187"/>
    </source>
</evidence>
<evidence type="ECO:0000256" key="2">
    <source>
        <dbReference type="ARBA" id="ARBA00022664"/>
    </source>
</evidence>
<evidence type="ECO:0000256" key="1">
    <source>
        <dbReference type="ARBA" id="ARBA00004123"/>
    </source>
</evidence>
<dbReference type="InterPro" id="IPR003954">
    <property type="entry name" value="RRM_euk-type"/>
</dbReference>
<proteinExistence type="predicted"/>
<dbReference type="InterPro" id="IPR012677">
    <property type="entry name" value="Nucleotide-bd_a/b_plait_sf"/>
</dbReference>
<dbReference type="SUPFAM" id="SSF54928">
    <property type="entry name" value="RNA-binding domain, RBD"/>
    <property type="match status" value="1"/>
</dbReference>
<comment type="caution">
    <text evidence="10">The sequence shown here is derived from an EMBL/GenBank/DDBJ whole genome shotgun (WGS) entry which is preliminary data.</text>
</comment>
<evidence type="ECO:0000259" key="8">
    <source>
        <dbReference type="PROSITE" id="PS50102"/>
    </source>
</evidence>
<dbReference type="PROSITE" id="PS50102">
    <property type="entry name" value="RRM"/>
    <property type="match status" value="1"/>
</dbReference>
<dbReference type="Pfam" id="PF01585">
    <property type="entry name" value="G-patch"/>
    <property type="match status" value="1"/>
</dbReference>
<evidence type="ECO:0000259" key="9">
    <source>
        <dbReference type="PROSITE" id="PS50174"/>
    </source>
</evidence>
<dbReference type="Proteomes" id="UP000626109">
    <property type="component" value="Unassembled WGS sequence"/>
</dbReference>
<dbReference type="PANTHER" id="PTHR13288">
    <property type="entry name" value="SPLICING FACTOR 45 SPF45"/>
    <property type="match status" value="1"/>
</dbReference>
<dbReference type="InterPro" id="IPR000467">
    <property type="entry name" value="G_patch_dom"/>
</dbReference>
<evidence type="ECO:0000313" key="11">
    <source>
        <dbReference type="Proteomes" id="UP000626109"/>
    </source>
</evidence>
<evidence type="ECO:0000256" key="7">
    <source>
        <dbReference type="SAM" id="MobiDB-lite"/>
    </source>
</evidence>
<evidence type="ECO:0000256" key="3">
    <source>
        <dbReference type="ARBA" id="ARBA00022884"/>
    </source>
</evidence>
<keyword evidence="2" id="KW-0507">mRNA processing</keyword>
<accession>A0A813JKC9</accession>